<dbReference type="InterPro" id="IPR023205">
    <property type="entry name" value="DsbA/DsbL"/>
</dbReference>
<proteinExistence type="inferred from homology"/>
<evidence type="ECO:0000256" key="4">
    <source>
        <dbReference type="ARBA" id="ARBA00022764"/>
    </source>
</evidence>
<dbReference type="PANTHER" id="PTHR35891:SF3">
    <property type="entry name" value="THIOL:DISULFIDE INTERCHANGE PROTEIN DSBL"/>
    <property type="match status" value="1"/>
</dbReference>
<feature type="signal peptide" evidence="8">
    <location>
        <begin position="1"/>
        <end position="22"/>
    </location>
</feature>
<gene>
    <name evidence="10" type="ORF">O970_02585</name>
</gene>
<organism evidence="10 11">
    <name type="scientific">Candidatus Schmidhempelia bombi str. Bimp</name>
    <dbReference type="NCBI Taxonomy" id="1387197"/>
    <lineage>
        <taxon>Bacteria</taxon>
        <taxon>Pseudomonadati</taxon>
        <taxon>Pseudomonadota</taxon>
        <taxon>Gammaproteobacteria</taxon>
        <taxon>Orbales</taxon>
        <taxon>Orbaceae</taxon>
        <taxon>Candidatus Schmidhempelia</taxon>
    </lineage>
</organism>
<comment type="similarity">
    <text evidence="2">Belongs to the thioredoxin family. DsbA subfamily.</text>
</comment>
<accession>A0AB94IDW0</accession>
<dbReference type="Proteomes" id="UP000506160">
    <property type="component" value="Unassembled WGS sequence"/>
</dbReference>
<dbReference type="Gene3D" id="3.40.30.10">
    <property type="entry name" value="Glutaredoxin"/>
    <property type="match status" value="1"/>
</dbReference>
<keyword evidence="4 7" id="KW-0574">Periplasm</keyword>
<dbReference type="InterPro" id="IPR036249">
    <property type="entry name" value="Thioredoxin-like_sf"/>
</dbReference>
<evidence type="ECO:0000259" key="9">
    <source>
        <dbReference type="PROSITE" id="PS51352"/>
    </source>
</evidence>
<dbReference type="RefSeq" id="WP_024495623.1">
    <property type="nucleotide sequence ID" value="NZ_AWGA01000024.1"/>
</dbReference>
<evidence type="ECO:0000256" key="2">
    <source>
        <dbReference type="ARBA" id="ARBA00005791"/>
    </source>
</evidence>
<dbReference type="PROSITE" id="PS51352">
    <property type="entry name" value="THIOREDOXIN_2"/>
    <property type="match status" value="1"/>
</dbReference>
<evidence type="ECO:0000256" key="1">
    <source>
        <dbReference type="ARBA" id="ARBA00004418"/>
    </source>
</evidence>
<dbReference type="SUPFAM" id="SSF52833">
    <property type="entry name" value="Thioredoxin-like"/>
    <property type="match status" value="1"/>
</dbReference>
<feature type="chain" id="PRO_5044497231" description="Thiol:disulfide interchange protein" evidence="8">
    <location>
        <begin position="23"/>
        <end position="220"/>
    </location>
</feature>
<dbReference type="EMBL" id="AWGA01000024">
    <property type="protein sequence ID" value="TEA27652.1"/>
    <property type="molecule type" value="Genomic_DNA"/>
</dbReference>
<evidence type="ECO:0000313" key="11">
    <source>
        <dbReference type="Proteomes" id="UP000506160"/>
    </source>
</evidence>
<evidence type="ECO:0000256" key="8">
    <source>
        <dbReference type="SAM" id="SignalP"/>
    </source>
</evidence>
<dbReference type="GO" id="GO:0016491">
    <property type="term" value="F:oxidoreductase activity"/>
    <property type="evidence" value="ECO:0007669"/>
    <property type="project" value="InterPro"/>
</dbReference>
<keyword evidence="5 7" id="KW-1015">Disulfide bond</keyword>
<dbReference type="GO" id="GO:0042597">
    <property type="term" value="C:periplasmic space"/>
    <property type="evidence" value="ECO:0007669"/>
    <property type="project" value="UniProtKB-SubCell"/>
</dbReference>
<dbReference type="Pfam" id="PF01323">
    <property type="entry name" value="DSBA"/>
    <property type="match status" value="1"/>
</dbReference>
<reference evidence="10 11" key="1">
    <citation type="journal article" date="2014" name="Appl. Environ. Microbiol.">
        <title>Genomic features of a bumble bee symbiont reflect its host environment.</title>
        <authorList>
            <person name="Martinson V.G."/>
            <person name="Magoc T."/>
            <person name="Koch H."/>
            <person name="Salzberg S.L."/>
            <person name="Moran N.A."/>
        </authorList>
    </citation>
    <scope>NUCLEOTIDE SEQUENCE [LARGE SCALE GENOMIC DNA]</scope>
    <source>
        <strain evidence="10 11">Bimp</strain>
    </source>
</reference>
<keyword evidence="11" id="KW-1185">Reference proteome</keyword>
<keyword evidence="3 8" id="KW-0732">Signal</keyword>
<dbReference type="InterPro" id="IPR001853">
    <property type="entry name" value="DSBA-like_thioredoxin_dom"/>
</dbReference>
<dbReference type="PANTHER" id="PTHR35891">
    <property type="entry name" value="THIOL:DISULFIDE INTERCHANGE PROTEIN DSBA"/>
    <property type="match status" value="1"/>
</dbReference>
<feature type="domain" description="Thioredoxin" evidence="9">
    <location>
        <begin position="11"/>
        <end position="155"/>
    </location>
</feature>
<dbReference type="InterPro" id="IPR013766">
    <property type="entry name" value="Thioredoxin_domain"/>
</dbReference>
<dbReference type="InterPro" id="IPR050824">
    <property type="entry name" value="Thiol_disulfide_DsbA"/>
</dbReference>
<comment type="subcellular location">
    <subcellularLocation>
        <location evidence="1 7">Periplasm</location>
    </subcellularLocation>
</comment>
<evidence type="ECO:0000313" key="10">
    <source>
        <dbReference type="EMBL" id="TEA27652.1"/>
    </source>
</evidence>
<evidence type="ECO:0000256" key="5">
    <source>
        <dbReference type="ARBA" id="ARBA00023157"/>
    </source>
</evidence>
<name>A0AB94IDW0_9GAMM</name>
<keyword evidence="6" id="KW-0676">Redox-active center</keyword>
<protein>
    <recommendedName>
        <fullName evidence="7">Thiol:disulfide interchange protein</fullName>
    </recommendedName>
</protein>
<evidence type="ECO:0000256" key="3">
    <source>
        <dbReference type="ARBA" id="ARBA00022729"/>
    </source>
</evidence>
<sequence>MKLRYIIIALLLIFRFISTAQATIVENEDYIVLDHPVKQKNSAIVVVEFFSYGCPYAYKLEPAIQKWLAQKPKDVIFQRIPVKSKSKRSWLAYAKTYYALQQLSHKRAEKLTPLIFEAVHKHNQRLYDTDTFLAWASKHGVNQDSLAKALNSQAAINKRLQDGENLGAQYGVTGVPIIFVDGRYEVIYGRNTPIHNIAEIIDQLIDKARLERTAKRKYKR</sequence>
<dbReference type="CDD" id="cd03019">
    <property type="entry name" value="DsbA_DsbA"/>
    <property type="match status" value="1"/>
</dbReference>
<dbReference type="PIRSF" id="PIRSF001488">
    <property type="entry name" value="Tdi_protein"/>
    <property type="match status" value="1"/>
</dbReference>
<evidence type="ECO:0000256" key="6">
    <source>
        <dbReference type="ARBA" id="ARBA00023284"/>
    </source>
</evidence>
<dbReference type="AlphaFoldDB" id="A0AB94IDW0"/>
<evidence type="ECO:0000256" key="7">
    <source>
        <dbReference type="PIRNR" id="PIRNR001488"/>
    </source>
</evidence>
<comment type="caution">
    <text evidence="10">The sequence shown here is derived from an EMBL/GenBank/DDBJ whole genome shotgun (WGS) entry which is preliminary data.</text>
</comment>